<dbReference type="AlphaFoldDB" id="A0A6G8S338"/>
<name>A0A6G8S338_9GAMM</name>
<evidence type="ECO:0000313" key="1">
    <source>
        <dbReference type="EMBL" id="QIO08428.1"/>
    </source>
</evidence>
<dbReference type="KEGG" id="alj:G8D99_04950"/>
<evidence type="ECO:0000313" key="2">
    <source>
        <dbReference type="Proteomes" id="UP000501939"/>
    </source>
</evidence>
<keyword evidence="2" id="KW-1185">Reference proteome</keyword>
<organism evidence="1 2">
    <name type="scientific">Acinetobacter lanii</name>
    <dbReference type="NCBI Taxonomy" id="2715163"/>
    <lineage>
        <taxon>Bacteria</taxon>
        <taxon>Pseudomonadati</taxon>
        <taxon>Pseudomonadota</taxon>
        <taxon>Gammaproteobacteria</taxon>
        <taxon>Moraxellales</taxon>
        <taxon>Moraxellaceae</taxon>
        <taxon>Acinetobacter</taxon>
    </lineage>
</organism>
<dbReference type="EMBL" id="CP049916">
    <property type="protein sequence ID" value="QIO08428.1"/>
    <property type="molecule type" value="Genomic_DNA"/>
</dbReference>
<dbReference type="RefSeq" id="WP_166323174.1">
    <property type="nucleotide sequence ID" value="NZ_CP049916.1"/>
</dbReference>
<accession>A0A6G8S338</accession>
<sequence>MFLLLFCVHDAQNFGEEQCYITGRSLALVFIRPMAQGFKSCGVDSIG</sequence>
<dbReference type="Proteomes" id="UP000501939">
    <property type="component" value="Chromosome"/>
</dbReference>
<proteinExistence type="predicted"/>
<protein>
    <submittedName>
        <fullName evidence="1">Uncharacterized protein</fullName>
    </submittedName>
</protein>
<gene>
    <name evidence="1" type="ORF">G8D99_04950</name>
</gene>
<reference evidence="1 2" key="1">
    <citation type="submission" date="2020-03" db="EMBL/GenBank/DDBJ databases">
        <authorList>
            <person name="Zhu W."/>
        </authorList>
    </citation>
    <scope>NUCLEOTIDE SEQUENCE [LARGE SCALE GENOMIC DNA]</scope>
    <source>
        <strain evidence="1 2">185</strain>
    </source>
</reference>